<organism evidence="1 2">
    <name type="scientific">Hibiscus sabdariffa</name>
    <name type="common">roselle</name>
    <dbReference type="NCBI Taxonomy" id="183260"/>
    <lineage>
        <taxon>Eukaryota</taxon>
        <taxon>Viridiplantae</taxon>
        <taxon>Streptophyta</taxon>
        <taxon>Embryophyta</taxon>
        <taxon>Tracheophyta</taxon>
        <taxon>Spermatophyta</taxon>
        <taxon>Magnoliopsida</taxon>
        <taxon>eudicotyledons</taxon>
        <taxon>Gunneridae</taxon>
        <taxon>Pentapetalae</taxon>
        <taxon>rosids</taxon>
        <taxon>malvids</taxon>
        <taxon>Malvales</taxon>
        <taxon>Malvaceae</taxon>
        <taxon>Malvoideae</taxon>
        <taxon>Hibiscus</taxon>
    </lineage>
</organism>
<sequence>MDVNSSSLFANLVNWSFEVLYLRHHLTLLLQTPDAASYLLQKSLETELIVEFGRREHVFIDDILYAISRFPDMLHPGLYTFIAFFCGSLASASLKKEERNSSSSFMSATSV</sequence>
<name>A0ABR2RX30_9ROSI</name>
<dbReference type="Proteomes" id="UP001396334">
    <property type="component" value="Unassembled WGS sequence"/>
</dbReference>
<comment type="caution">
    <text evidence="1">The sequence shown here is derived from an EMBL/GenBank/DDBJ whole genome shotgun (WGS) entry which is preliminary data.</text>
</comment>
<keyword evidence="2" id="KW-1185">Reference proteome</keyword>
<reference evidence="1 2" key="1">
    <citation type="journal article" date="2024" name="G3 (Bethesda)">
        <title>Genome assembly of Hibiscus sabdariffa L. provides insights into metabolisms of medicinal natural products.</title>
        <authorList>
            <person name="Kim T."/>
        </authorList>
    </citation>
    <scope>NUCLEOTIDE SEQUENCE [LARGE SCALE GENOMIC DNA]</scope>
    <source>
        <strain evidence="1">TK-2024</strain>
        <tissue evidence="1">Old leaves</tissue>
    </source>
</reference>
<evidence type="ECO:0000313" key="1">
    <source>
        <dbReference type="EMBL" id="KAK9017521.1"/>
    </source>
</evidence>
<gene>
    <name evidence="1" type="ORF">V6N11_080000</name>
</gene>
<protein>
    <submittedName>
        <fullName evidence="1">Uncharacterized protein</fullName>
    </submittedName>
</protein>
<evidence type="ECO:0000313" key="2">
    <source>
        <dbReference type="Proteomes" id="UP001396334"/>
    </source>
</evidence>
<proteinExistence type="predicted"/>
<dbReference type="EMBL" id="JBBPBN010000020">
    <property type="protein sequence ID" value="KAK9017521.1"/>
    <property type="molecule type" value="Genomic_DNA"/>
</dbReference>
<accession>A0ABR2RX30</accession>